<dbReference type="InterPro" id="IPR038636">
    <property type="entry name" value="Wzi_sf"/>
</dbReference>
<dbReference type="RefSeq" id="WP_011709853.1">
    <property type="nucleotide sequence ID" value="NZ_BMIX01000009.1"/>
</dbReference>
<gene>
    <name evidence="1" type="ORF">GCM10011532_30830</name>
</gene>
<name>A0ABQ1WVT2_9FLAO</name>
<evidence type="ECO:0000313" key="2">
    <source>
        <dbReference type="Proteomes" id="UP000605733"/>
    </source>
</evidence>
<evidence type="ECO:0000313" key="1">
    <source>
        <dbReference type="EMBL" id="GGG44670.1"/>
    </source>
</evidence>
<proteinExistence type="predicted"/>
<dbReference type="Gene3D" id="2.40.160.130">
    <property type="entry name" value="Capsule assembly protein Wzi"/>
    <property type="match status" value="1"/>
</dbReference>
<accession>A0ABQ1WVT2</accession>
<evidence type="ECO:0008006" key="3">
    <source>
        <dbReference type="Google" id="ProtNLM"/>
    </source>
</evidence>
<keyword evidence="2" id="KW-1185">Reference proteome</keyword>
<dbReference type="Proteomes" id="UP000605733">
    <property type="component" value="Unassembled WGS sequence"/>
</dbReference>
<dbReference type="PROSITE" id="PS51257">
    <property type="entry name" value="PROKAR_LIPOPROTEIN"/>
    <property type="match status" value="1"/>
</dbReference>
<organism evidence="1 2">
    <name type="scientific">Christiangramia forsetii</name>
    <dbReference type="NCBI Taxonomy" id="411153"/>
    <lineage>
        <taxon>Bacteria</taxon>
        <taxon>Pseudomonadati</taxon>
        <taxon>Bacteroidota</taxon>
        <taxon>Flavobacteriia</taxon>
        <taxon>Flavobacteriales</taxon>
        <taxon>Flavobacteriaceae</taxon>
        <taxon>Christiangramia</taxon>
    </lineage>
</organism>
<dbReference type="EMBL" id="BMIX01000009">
    <property type="protein sequence ID" value="GGG44670.1"/>
    <property type="molecule type" value="Genomic_DNA"/>
</dbReference>
<sequence length="454" mass="52278">MRIYFLIIIISVLSLSSCLGQVIYDLNFEGQAQLFSEEKSPFWMHTNSRGRVDEKTHFTGLLSYKATIDLEEERQAEFGLGGFFRDGYDDGFKLDEAYFSYLTAKIGIVVGKKQRNDLFNNLSASNESILWSLNASPLPGIRFFTRDPLFIKGDYGLGIMVSLEEYIMNDDRFIDNTRLHHKSGHIVYRSKKGFQISLGGQHFVQWAGYSEEFGELPNSFDAYRRIFLGMASENEVAGGEEVNALGNQIGSYELKIKTKINDVDFQFLYNHIFEDNSGLKGGNFPDGRYAVYFEDNRDTFWGSSWLKAFMYEFYYTKNQSRDRKSSEVDGADNYFNNNLYQSGWTYRNQILGVPFILLNEDTRFRIGTNILTVHHLGIKGKVLEEFPYRLLLSYRKNYGLKDSFIKPTKEVFSTLIELELINSDYILKAQFGADIKSYDSSSFGVGINFSKKIF</sequence>
<protein>
    <recommendedName>
        <fullName evidence="3">Capsule assembly protein Wzi</fullName>
    </recommendedName>
</protein>
<reference evidence="2" key="1">
    <citation type="journal article" date="2019" name="Int. J. Syst. Evol. Microbiol.">
        <title>The Global Catalogue of Microorganisms (GCM) 10K type strain sequencing project: providing services to taxonomists for standard genome sequencing and annotation.</title>
        <authorList>
            <consortium name="The Broad Institute Genomics Platform"/>
            <consortium name="The Broad Institute Genome Sequencing Center for Infectious Disease"/>
            <person name="Wu L."/>
            <person name="Ma J."/>
        </authorList>
    </citation>
    <scope>NUCLEOTIDE SEQUENCE [LARGE SCALE GENOMIC DNA]</scope>
    <source>
        <strain evidence="2">CGMCC 1.15422</strain>
    </source>
</reference>
<comment type="caution">
    <text evidence="1">The sequence shown here is derived from an EMBL/GenBank/DDBJ whole genome shotgun (WGS) entry which is preliminary data.</text>
</comment>